<dbReference type="EMBL" id="JBEPLJ010000002">
    <property type="protein sequence ID" value="MET3584629.1"/>
    <property type="molecule type" value="Genomic_DNA"/>
</dbReference>
<dbReference type="PANTHER" id="PTHR30212:SF2">
    <property type="entry name" value="PROTEIN YIIM"/>
    <property type="match status" value="1"/>
</dbReference>
<dbReference type="Gene3D" id="2.40.33.20">
    <property type="entry name" value="PK beta-barrel domain-like"/>
    <property type="match status" value="1"/>
</dbReference>
<keyword evidence="3" id="KW-1185">Reference proteome</keyword>
<reference evidence="2 3" key="1">
    <citation type="submission" date="2024-06" db="EMBL/GenBank/DDBJ databases">
        <title>Genomic Encyclopedia of Type Strains, Phase IV (KMG-IV): sequencing the most valuable type-strain genomes for metagenomic binning, comparative biology and taxonomic classification.</title>
        <authorList>
            <person name="Goeker M."/>
        </authorList>
    </citation>
    <scope>NUCLEOTIDE SEQUENCE [LARGE SCALE GENOMIC DNA]</scope>
    <source>
        <strain evidence="2 3">DSM 105042</strain>
    </source>
</reference>
<dbReference type="Pfam" id="PF03473">
    <property type="entry name" value="MOSC"/>
    <property type="match status" value="1"/>
</dbReference>
<dbReference type="PANTHER" id="PTHR30212">
    <property type="entry name" value="PROTEIN YIIM"/>
    <property type="match status" value="1"/>
</dbReference>
<dbReference type="InterPro" id="IPR011037">
    <property type="entry name" value="Pyrv_Knase-like_insert_dom_sf"/>
</dbReference>
<name>A0ABV2H2A9_9HYPH</name>
<dbReference type="Proteomes" id="UP001549031">
    <property type="component" value="Unassembled WGS sequence"/>
</dbReference>
<dbReference type="InterPro" id="IPR005302">
    <property type="entry name" value="MoCF_Sase_C"/>
</dbReference>
<accession>A0ABV2H2A9</accession>
<evidence type="ECO:0000259" key="1">
    <source>
        <dbReference type="PROSITE" id="PS51340"/>
    </source>
</evidence>
<dbReference type="SUPFAM" id="SSF50800">
    <property type="entry name" value="PK beta-barrel domain-like"/>
    <property type="match status" value="1"/>
</dbReference>
<dbReference type="PROSITE" id="PS51340">
    <property type="entry name" value="MOSC"/>
    <property type="match status" value="1"/>
</dbReference>
<proteinExistence type="predicted"/>
<gene>
    <name evidence="2" type="ORF">ABID21_000724</name>
</gene>
<evidence type="ECO:0000313" key="2">
    <source>
        <dbReference type="EMBL" id="MET3584629.1"/>
    </source>
</evidence>
<evidence type="ECO:0000313" key="3">
    <source>
        <dbReference type="Proteomes" id="UP001549031"/>
    </source>
</evidence>
<organism evidence="2 3">
    <name type="scientific">Pseudorhizobium tarimense</name>
    <dbReference type="NCBI Taxonomy" id="1079109"/>
    <lineage>
        <taxon>Bacteria</taxon>
        <taxon>Pseudomonadati</taxon>
        <taxon>Pseudomonadota</taxon>
        <taxon>Alphaproteobacteria</taxon>
        <taxon>Hyphomicrobiales</taxon>
        <taxon>Rhizobiaceae</taxon>
        <taxon>Rhizobium/Agrobacterium group</taxon>
        <taxon>Pseudorhizobium</taxon>
    </lineage>
</organism>
<feature type="domain" description="MOSC" evidence="1">
    <location>
        <begin position="26"/>
        <end position="160"/>
    </location>
</feature>
<comment type="caution">
    <text evidence="2">The sequence shown here is derived from an EMBL/GenBank/DDBJ whole genome shotgun (WGS) entry which is preliminary data.</text>
</comment>
<dbReference type="RefSeq" id="WP_247242496.1">
    <property type="nucleotide sequence ID" value="NZ_JALJRA010000002.1"/>
</dbReference>
<sequence>MKLAAICLGRPEVLAGKSYKTGINKTPLHAPVMVDAAGLVGDAVCNRKHHGGPDQAILLEGSVTLDWWMQELGRPLPAGSFGENLVVDGLDNREVCVGDRFAFNEVVLEATAPRIPCATFAARMGDSRFVKRYTAASRPGIYCRVVAGGMIAAGELVRVTPHEDARVAISQLFQLYGKRLTDEQKQAFLAAPLAERLRAKILAS</sequence>
<protein>
    <submittedName>
        <fullName evidence="2">MOSC domain-containing protein YiiM</fullName>
    </submittedName>
</protein>
<dbReference type="InterPro" id="IPR052353">
    <property type="entry name" value="Benzoxazolinone_Detox_Enz"/>
</dbReference>